<gene>
    <name evidence="2" type="ORF">BDD14_1188</name>
</gene>
<organism evidence="2 3">
    <name type="scientific">Edaphobacter modestus</name>
    <dbReference type="NCBI Taxonomy" id="388466"/>
    <lineage>
        <taxon>Bacteria</taxon>
        <taxon>Pseudomonadati</taxon>
        <taxon>Acidobacteriota</taxon>
        <taxon>Terriglobia</taxon>
        <taxon>Terriglobales</taxon>
        <taxon>Acidobacteriaceae</taxon>
        <taxon>Edaphobacter</taxon>
    </lineage>
</organism>
<dbReference type="RefSeq" id="WP_130417955.1">
    <property type="nucleotide sequence ID" value="NZ_SHKW01000001.1"/>
</dbReference>
<sequence length="375" mass="40180">MNPTGKKIVGLIAVLVAIIVAWHFAHRPKNLLVTTNRSGDQPSTQNVGDFDQFQQDLANRVLKQFGGGSDFSVIVATTAYPLGTLLRATGSVPADLEDCVPAPLPKPFAAQHLFPSYTMSSDTALAANLGSGALQGLDSAGVNLKQSQNIQYTIADAQIQIMDDKSVEHVTAQGDCGKFISSHPGMRLIRGTVLGKMTFTVKVDNPATVKAQLAKIGGFSINDSPGSSTLSIADNESQPIVLLLSEFGTSQNASVSPTTPKPVEAAVPNRSPASVNVRAHMYVQEDATDTPEAGTKVVQLLRKGWPTANVESQVQKIPTQKMPDVAQVRYFNASDEVFANRCVEILKQAYPNARAVRIGLPSPKGQLEIWLPRKR</sequence>
<evidence type="ECO:0000256" key="1">
    <source>
        <dbReference type="SAM" id="Phobius"/>
    </source>
</evidence>
<keyword evidence="1" id="KW-0812">Transmembrane</keyword>
<dbReference type="EMBL" id="SHKW01000001">
    <property type="protein sequence ID" value="RZU39793.1"/>
    <property type="molecule type" value="Genomic_DNA"/>
</dbReference>
<dbReference type="OrthoDB" id="104470at2"/>
<comment type="caution">
    <text evidence="2">The sequence shown here is derived from an EMBL/GenBank/DDBJ whole genome shotgun (WGS) entry which is preliminary data.</text>
</comment>
<keyword evidence="1" id="KW-0472">Membrane</keyword>
<keyword evidence="1" id="KW-1133">Transmembrane helix</keyword>
<evidence type="ECO:0000313" key="3">
    <source>
        <dbReference type="Proteomes" id="UP000292958"/>
    </source>
</evidence>
<dbReference type="AlphaFoldDB" id="A0A4Q7YS88"/>
<accession>A0A4Q7YS88</accession>
<name>A0A4Q7YS88_9BACT</name>
<protein>
    <submittedName>
        <fullName evidence="2">Uncharacterized protein</fullName>
    </submittedName>
</protein>
<feature type="transmembrane region" description="Helical" evidence="1">
    <location>
        <begin position="7"/>
        <end position="25"/>
    </location>
</feature>
<proteinExistence type="predicted"/>
<reference evidence="2 3" key="1">
    <citation type="submission" date="2019-02" db="EMBL/GenBank/DDBJ databases">
        <title>Genomic Encyclopedia of Archaeal and Bacterial Type Strains, Phase II (KMG-II): from individual species to whole genera.</title>
        <authorList>
            <person name="Goeker M."/>
        </authorList>
    </citation>
    <scope>NUCLEOTIDE SEQUENCE [LARGE SCALE GENOMIC DNA]</scope>
    <source>
        <strain evidence="2 3">DSM 18101</strain>
    </source>
</reference>
<dbReference type="Proteomes" id="UP000292958">
    <property type="component" value="Unassembled WGS sequence"/>
</dbReference>
<keyword evidence="3" id="KW-1185">Reference proteome</keyword>
<evidence type="ECO:0000313" key="2">
    <source>
        <dbReference type="EMBL" id="RZU39793.1"/>
    </source>
</evidence>